<sequence length="107" mass="12472">MTPYRVIRVRYGMRAMYPILMLLIVAFSLRDTAFTIIAVAISLLLLPLAFRPFLLVENGRARFVSLMSDSISREIELSALRSQLPSMRWMLRRSDLIELEFYLANCR</sequence>
<dbReference type="Proteomes" id="UP000600139">
    <property type="component" value="Unassembled WGS sequence"/>
</dbReference>
<dbReference type="RefSeq" id="WP_200351982.1">
    <property type="nucleotide sequence ID" value="NZ_BAABHZ010000006.1"/>
</dbReference>
<feature type="transmembrane region" description="Helical" evidence="1">
    <location>
        <begin position="35"/>
        <end position="56"/>
    </location>
</feature>
<comment type="caution">
    <text evidence="2">The sequence shown here is derived from an EMBL/GenBank/DDBJ whole genome shotgun (WGS) entry which is preliminary data.</text>
</comment>
<accession>A0A934R4M0</accession>
<dbReference type="EMBL" id="JAENIK010000011">
    <property type="protein sequence ID" value="MBK1817061.1"/>
    <property type="molecule type" value="Genomic_DNA"/>
</dbReference>
<name>A0A934R4M0_9BACT</name>
<feature type="transmembrane region" description="Helical" evidence="1">
    <location>
        <begin position="12"/>
        <end position="29"/>
    </location>
</feature>
<evidence type="ECO:0000256" key="1">
    <source>
        <dbReference type="SAM" id="Phobius"/>
    </source>
</evidence>
<keyword evidence="1" id="KW-0472">Membrane</keyword>
<keyword evidence="1" id="KW-0812">Transmembrane</keyword>
<organism evidence="2 3">
    <name type="scientific">Luteolibacter yonseiensis</name>
    <dbReference type="NCBI Taxonomy" id="1144680"/>
    <lineage>
        <taxon>Bacteria</taxon>
        <taxon>Pseudomonadati</taxon>
        <taxon>Verrucomicrobiota</taxon>
        <taxon>Verrucomicrobiia</taxon>
        <taxon>Verrucomicrobiales</taxon>
        <taxon>Verrucomicrobiaceae</taxon>
        <taxon>Luteolibacter</taxon>
    </lineage>
</organism>
<keyword evidence="3" id="KW-1185">Reference proteome</keyword>
<proteinExistence type="predicted"/>
<evidence type="ECO:0000313" key="3">
    <source>
        <dbReference type="Proteomes" id="UP000600139"/>
    </source>
</evidence>
<gene>
    <name evidence="2" type="ORF">JIN84_15665</name>
</gene>
<dbReference type="AlphaFoldDB" id="A0A934R4M0"/>
<evidence type="ECO:0000313" key="2">
    <source>
        <dbReference type="EMBL" id="MBK1817061.1"/>
    </source>
</evidence>
<keyword evidence="1" id="KW-1133">Transmembrane helix</keyword>
<reference evidence="2" key="1">
    <citation type="submission" date="2021-01" db="EMBL/GenBank/DDBJ databases">
        <title>Modified the classification status of verrucomicrobia.</title>
        <authorList>
            <person name="Feng X."/>
        </authorList>
    </citation>
    <scope>NUCLEOTIDE SEQUENCE</scope>
    <source>
        <strain evidence="2">JCM 18052</strain>
    </source>
</reference>
<protein>
    <submittedName>
        <fullName evidence="2">Uncharacterized protein</fullName>
    </submittedName>
</protein>